<dbReference type="InParanoid" id="B9REJ3"/>
<keyword evidence="3" id="KW-1185">Reference proteome</keyword>
<gene>
    <name evidence="2" type="ORF">RCOM_1772010</name>
</gene>
<evidence type="ECO:0000313" key="2">
    <source>
        <dbReference type="EMBL" id="EEF50196.1"/>
    </source>
</evidence>
<feature type="region of interest" description="Disordered" evidence="1">
    <location>
        <begin position="72"/>
        <end position="138"/>
    </location>
</feature>
<dbReference type="AlphaFoldDB" id="B9REJ3"/>
<evidence type="ECO:0000256" key="1">
    <source>
        <dbReference type="SAM" id="MobiDB-lite"/>
    </source>
</evidence>
<evidence type="ECO:0000313" key="3">
    <source>
        <dbReference type="Proteomes" id="UP000008311"/>
    </source>
</evidence>
<dbReference type="Proteomes" id="UP000008311">
    <property type="component" value="Unassembled WGS sequence"/>
</dbReference>
<dbReference type="EMBL" id="EQ973776">
    <property type="protein sequence ID" value="EEF50196.1"/>
    <property type="molecule type" value="Genomic_DNA"/>
</dbReference>
<reference evidence="3" key="1">
    <citation type="journal article" date="2010" name="Nat. Biotechnol.">
        <title>Draft genome sequence of the oilseed species Ricinus communis.</title>
        <authorList>
            <person name="Chan A.P."/>
            <person name="Crabtree J."/>
            <person name="Zhao Q."/>
            <person name="Lorenzi H."/>
            <person name="Orvis J."/>
            <person name="Puiu D."/>
            <person name="Melake-Berhan A."/>
            <person name="Jones K.M."/>
            <person name="Redman J."/>
            <person name="Chen G."/>
            <person name="Cahoon E.B."/>
            <person name="Gedil M."/>
            <person name="Stanke M."/>
            <person name="Haas B.J."/>
            <person name="Wortman J.R."/>
            <person name="Fraser-Liggett C.M."/>
            <person name="Ravel J."/>
            <person name="Rabinowicz P.D."/>
        </authorList>
    </citation>
    <scope>NUCLEOTIDE SEQUENCE [LARGE SCALE GENOMIC DNA]</scope>
    <source>
        <strain evidence="3">cv. Hale</strain>
    </source>
</reference>
<organism evidence="2 3">
    <name type="scientific">Ricinus communis</name>
    <name type="common">Castor bean</name>
    <dbReference type="NCBI Taxonomy" id="3988"/>
    <lineage>
        <taxon>Eukaryota</taxon>
        <taxon>Viridiplantae</taxon>
        <taxon>Streptophyta</taxon>
        <taxon>Embryophyta</taxon>
        <taxon>Tracheophyta</taxon>
        <taxon>Spermatophyta</taxon>
        <taxon>Magnoliopsida</taxon>
        <taxon>eudicotyledons</taxon>
        <taxon>Gunneridae</taxon>
        <taxon>Pentapetalae</taxon>
        <taxon>rosids</taxon>
        <taxon>fabids</taxon>
        <taxon>Malpighiales</taxon>
        <taxon>Euphorbiaceae</taxon>
        <taxon>Acalyphoideae</taxon>
        <taxon>Acalypheae</taxon>
        <taxon>Ricinus</taxon>
    </lineage>
</organism>
<sequence length="138" mass="15540">MERKSKAKVDTHVVDLSSQTSLSNLMNLFTTALTSHLTGFNMSIESQASIWKEMSEIIEGLMRLSSQVGKVSTKEIDDVEKKRKGKAPEVEHLVSSTKEGKQRKKIKLGMAKPRQDEEEEKDAKSTKVFKTTRQSKKA</sequence>
<proteinExistence type="predicted"/>
<feature type="compositionally biased region" description="Basic and acidic residues" evidence="1">
    <location>
        <begin position="72"/>
        <end position="92"/>
    </location>
</feature>
<name>B9REJ3_RICCO</name>
<accession>B9REJ3</accession>
<protein>
    <submittedName>
        <fullName evidence="2">Uncharacterized protein</fullName>
    </submittedName>
</protein>